<dbReference type="GO" id="GO:0005829">
    <property type="term" value="C:cytosol"/>
    <property type="evidence" value="ECO:0007669"/>
    <property type="project" value="TreeGrafter"/>
</dbReference>
<dbReference type="Gene3D" id="3.40.50.720">
    <property type="entry name" value="NAD(P)-binding Rossmann-like Domain"/>
    <property type="match status" value="1"/>
</dbReference>
<dbReference type="PATRIC" id="fig|1423734.3.peg.1424"/>
<dbReference type="RefSeq" id="WP_035452633.1">
    <property type="nucleotide sequence ID" value="NZ_AZGA01000087.1"/>
</dbReference>
<dbReference type="GO" id="GO:0003960">
    <property type="term" value="F:quinone reductase (NADPH) activity"/>
    <property type="evidence" value="ECO:0007669"/>
    <property type="project" value="TreeGrafter"/>
</dbReference>
<dbReference type="InterPro" id="IPR013154">
    <property type="entry name" value="ADH-like_N"/>
</dbReference>
<dbReference type="SMART" id="SM00829">
    <property type="entry name" value="PKS_ER"/>
    <property type="match status" value="1"/>
</dbReference>
<evidence type="ECO:0000259" key="3">
    <source>
        <dbReference type="SMART" id="SM00829"/>
    </source>
</evidence>
<sequence>MKALFFEKFGGPEVLQYGEVPDPTYGSTDLLVQTTLIGLNFADIYRRQGTYHIEHHDPWINGYEGIGQVVGVGKDVTDYKIGDRVLFVDVPFANAEMVRVPAASAIKPPTTISDELAVSIGLQGLTADFLAHDLAMNHPDEKVLVYGVSGGVGQILTQILTADKVQVFGVASTAEKRELGLQNGAQRVFSRSGEWIDQFAGTFDTVFDGAGVTLNQSFELIKHRGKVVFYGMAGGQTPKLDPVALLAASKSLLTGDLWDYLTTAAARQFRFNCLLRYIEHHQIKLSQPTILPLSKGRQAHELMTSEQNIGKILLKP</sequence>
<reference evidence="4 5" key="1">
    <citation type="journal article" date="2015" name="Genome Announc.">
        <title>Expanding the biotechnology potential of lactobacilli through comparative genomics of 213 strains and associated genera.</title>
        <authorList>
            <person name="Sun Z."/>
            <person name="Harris H.M."/>
            <person name="McCann A."/>
            <person name="Guo C."/>
            <person name="Argimon S."/>
            <person name="Zhang W."/>
            <person name="Yang X."/>
            <person name="Jeffery I.B."/>
            <person name="Cooney J.C."/>
            <person name="Kagawa T.F."/>
            <person name="Liu W."/>
            <person name="Song Y."/>
            <person name="Salvetti E."/>
            <person name="Wrobel A."/>
            <person name="Rasinkangas P."/>
            <person name="Parkhill J."/>
            <person name="Rea M.C."/>
            <person name="O'Sullivan O."/>
            <person name="Ritari J."/>
            <person name="Douillard F.P."/>
            <person name="Paul Ross R."/>
            <person name="Yang R."/>
            <person name="Briner A.E."/>
            <person name="Felis G.E."/>
            <person name="de Vos W.M."/>
            <person name="Barrangou R."/>
            <person name="Klaenhammer T.R."/>
            <person name="Caufield P.W."/>
            <person name="Cui Y."/>
            <person name="Zhang H."/>
            <person name="O'Toole P.W."/>
        </authorList>
    </citation>
    <scope>NUCLEOTIDE SEQUENCE [LARGE SCALE GENOMIC DNA]</scope>
    <source>
        <strain evidence="4 5">DSM 18527</strain>
    </source>
</reference>
<protein>
    <submittedName>
        <fullName evidence="4">NADPH quinone reductase</fullName>
    </submittedName>
</protein>
<evidence type="ECO:0000313" key="5">
    <source>
        <dbReference type="Proteomes" id="UP000051236"/>
    </source>
</evidence>
<dbReference type="OrthoDB" id="9792162at2"/>
<evidence type="ECO:0000256" key="1">
    <source>
        <dbReference type="ARBA" id="ARBA00022857"/>
    </source>
</evidence>
<dbReference type="SUPFAM" id="SSF51735">
    <property type="entry name" value="NAD(P)-binding Rossmann-fold domains"/>
    <property type="match status" value="1"/>
</dbReference>
<dbReference type="GO" id="GO:0035925">
    <property type="term" value="F:mRNA 3'-UTR AU-rich region binding"/>
    <property type="evidence" value="ECO:0007669"/>
    <property type="project" value="TreeGrafter"/>
</dbReference>
<keyword evidence="5" id="KW-1185">Reference proteome</keyword>
<dbReference type="eggNOG" id="COG0604">
    <property type="taxonomic scope" value="Bacteria"/>
</dbReference>
<evidence type="ECO:0000313" key="4">
    <source>
        <dbReference type="EMBL" id="KRM30847.1"/>
    </source>
</evidence>
<dbReference type="Pfam" id="PF08240">
    <property type="entry name" value="ADH_N"/>
    <property type="match status" value="1"/>
</dbReference>
<accession>X0PQ59</accession>
<dbReference type="EMBL" id="AZGA01000087">
    <property type="protein sequence ID" value="KRM30847.1"/>
    <property type="molecule type" value="Genomic_DNA"/>
</dbReference>
<dbReference type="InterPro" id="IPR011032">
    <property type="entry name" value="GroES-like_sf"/>
</dbReference>
<evidence type="ECO:0000256" key="2">
    <source>
        <dbReference type="ARBA" id="ARBA00023002"/>
    </source>
</evidence>
<organism evidence="4 5">
    <name type="scientific">Agrilactobacillus composti DSM 18527 = JCM 14202</name>
    <dbReference type="NCBI Taxonomy" id="1423734"/>
    <lineage>
        <taxon>Bacteria</taxon>
        <taxon>Bacillati</taxon>
        <taxon>Bacillota</taxon>
        <taxon>Bacilli</taxon>
        <taxon>Lactobacillales</taxon>
        <taxon>Lactobacillaceae</taxon>
        <taxon>Agrilactobacillus</taxon>
    </lineage>
</organism>
<dbReference type="STRING" id="1423734.FC83_GL001408"/>
<keyword evidence="2" id="KW-0560">Oxidoreductase</keyword>
<dbReference type="InterPro" id="IPR036291">
    <property type="entry name" value="NAD(P)-bd_dom_sf"/>
</dbReference>
<name>X0PQ59_9LACO</name>
<dbReference type="Gene3D" id="3.90.180.10">
    <property type="entry name" value="Medium-chain alcohol dehydrogenases, catalytic domain"/>
    <property type="match status" value="1"/>
</dbReference>
<proteinExistence type="predicted"/>
<dbReference type="InterPro" id="IPR020843">
    <property type="entry name" value="ER"/>
</dbReference>
<keyword evidence="1" id="KW-0521">NADP</keyword>
<dbReference type="Pfam" id="PF00107">
    <property type="entry name" value="ADH_zinc_N"/>
    <property type="match status" value="1"/>
</dbReference>
<dbReference type="PANTHER" id="PTHR48106:SF13">
    <property type="entry name" value="QUINONE OXIDOREDUCTASE-RELATED"/>
    <property type="match status" value="1"/>
</dbReference>
<comment type="caution">
    <text evidence="4">The sequence shown here is derived from an EMBL/GenBank/DDBJ whole genome shotgun (WGS) entry which is preliminary data.</text>
</comment>
<dbReference type="Proteomes" id="UP000051236">
    <property type="component" value="Unassembled WGS sequence"/>
</dbReference>
<dbReference type="AlphaFoldDB" id="X0PQ59"/>
<dbReference type="PANTHER" id="PTHR48106">
    <property type="entry name" value="QUINONE OXIDOREDUCTASE PIG3-RELATED"/>
    <property type="match status" value="1"/>
</dbReference>
<dbReference type="GO" id="GO:0070402">
    <property type="term" value="F:NADPH binding"/>
    <property type="evidence" value="ECO:0007669"/>
    <property type="project" value="TreeGrafter"/>
</dbReference>
<dbReference type="InterPro" id="IPR013149">
    <property type="entry name" value="ADH-like_C"/>
</dbReference>
<dbReference type="SUPFAM" id="SSF50129">
    <property type="entry name" value="GroES-like"/>
    <property type="match status" value="1"/>
</dbReference>
<feature type="domain" description="Enoyl reductase (ER)" evidence="3">
    <location>
        <begin position="10"/>
        <end position="314"/>
    </location>
</feature>
<gene>
    <name evidence="4" type="ORF">FC83_GL001408</name>
</gene>